<proteinExistence type="predicted"/>
<name>A0A0K1Q3G4_9BACT</name>
<evidence type="ECO:0000259" key="1">
    <source>
        <dbReference type="PROSITE" id="PS50102"/>
    </source>
</evidence>
<protein>
    <submittedName>
        <fullName evidence="2">RNA-binding protein</fullName>
    </submittedName>
</protein>
<dbReference type="EMBL" id="CP012333">
    <property type="protein sequence ID" value="AKV00172.1"/>
    <property type="molecule type" value="Genomic_DNA"/>
</dbReference>
<gene>
    <name evidence="2" type="ORF">AKJ09_06835</name>
</gene>
<dbReference type="InterPro" id="IPR035979">
    <property type="entry name" value="RBD_domain_sf"/>
</dbReference>
<accession>A0A0K1Q3G4</accession>
<dbReference type="PROSITE" id="PS50102">
    <property type="entry name" value="RRM"/>
    <property type="match status" value="1"/>
</dbReference>
<dbReference type="KEGG" id="llu:AKJ09_06835"/>
<organism evidence="2 3">
    <name type="scientific">Labilithrix luteola</name>
    <dbReference type="NCBI Taxonomy" id="1391654"/>
    <lineage>
        <taxon>Bacteria</taxon>
        <taxon>Pseudomonadati</taxon>
        <taxon>Myxococcota</taxon>
        <taxon>Polyangia</taxon>
        <taxon>Polyangiales</taxon>
        <taxon>Labilitrichaceae</taxon>
        <taxon>Labilithrix</taxon>
    </lineage>
</organism>
<dbReference type="GO" id="GO:0003723">
    <property type="term" value="F:RNA binding"/>
    <property type="evidence" value="ECO:0007669"/>
    <property type="project" value="InterPro"/>
</dbReference>
<dbReference type="STRING" id="1391654.AKJ09_06835"/>
<feature type="domain" description="RRM" evidence="1">
    <location>
        <begin position="1"/>
        <end position="53"/>
    </location>
</feature>
<dbReference type="Proteomes" id="UP000064967">
    <property type="component" value="Chromosome"/>
</dbReference>
<dbReference type="Gene3D" id="3.30.70.330">
    <property type="match status" value="1"/>
</dbReference>
<dbReference type="InterPro" id="IPR050441">
    <property type="entry name" value="RBM"/>
</dbReference>
<dbReference type="InterPro" id="IPR000504">
    <property type="entry name" value="RRM_dom"/>
</dbReference>
<sequence length="163" mass="17857">MSDVHLATDRSSGRLRGHAFVTMANEADAHAAMRELNGSLFDDRRLRVNIAGEERDRTRSKEVTERTRITSQFRERLNMTYELDCGGVSLTLKMFPDDAREQSWRVEASTKGGGMVVEGAVMAASGRTRATALEELARSSQASGALALDWTAIIEALAAVRAI</sequence>
<dbReference type="PANTHER" id="PTHR48034">
    <property type="entry name" value="TRANSFORMER-2 SEX-DETERMINING PROTEIN-RELATED"/>
    <property type="match status" value="1"/>
</dbReference>
<evidence type="ECO:0000313" key="3">
    <source>
        <dbReference type="Proteomes" id="UP000064967"/>
    </source>
</evidence>
<dbReference type="InterPro" id="IPR012677">
    <property type="entry name" value="Nucleotide-bd_a/b_plait_sf"/>
</dbReference>
<dbReference type="AlphaFoldDB" id="A0A0K1Q3G4"/>
<reference evidence="2 3" key="1">
    <citation type="submission" date="2015-08" db="EMBL/GenBank/DDBJ databases">
        <authorList>
            <person name="Babu N.S."/>
            <person name="Beckwith C.J."/>
            <person name="Beseler K.G."/>
            <person name="Brison A."/>
            <person name="Carone J.V."/>
            <person name="Caskin T.P."/>
            <person name="Diamond M."/>
            <person name="Durham M.E."/>
            <person name="Foxe J.M."/>
            <person name="Go M."/>
            <person name="Henderson B.A."/>
            <person name="Jones I.B."/>
            <person name="McGettigan J.A."/>
            <person name="Micheletti S.J."/>
            <person name="Nasrallah M.E."/>
            <person name="Ortiz D."/>
            <person name="Piller C.R."/>
            <person name="Privatt S.R."/>
            <person name="Schneider S.L."/>
            <person name="Sharp S."/>
            <person name="Smith T.C."/>
            <person name="Stanton J.D."/>
            <person name="Ullery H.E."/>
            <person name="Wilson R.J."/>
            <person name="Serrano M.G."/>
            <person name="Buck G."/>
            <person name="Lee V."/>
            <person name="Wang Y."/>
            <person name="Carvalho R."/>
            <person name="Voegtly L."/>
            <person name="Shi R."/>
            <person name="Duckworth R."/>
            <person name="Johnson A."/>
            <person name="Loviza R."/>
            <person name="Walstead R."/>
            <person name="Shah Z."/>
            <person name="Kiflezghi M."/>
            <person name="Wade K."/>
            <person name="Ball S.L."/>
            <person name="Bradley K.W."/>
            <person name="Asai D.J."/>
            <person name="Bowman C.A."/>
            <person name="Russell D.A."/>
            <person name="Pope W.H."/>
            <person name="Jacobs-Sera D."/>
            <person name="Hendrix R.W."/>
            <person name="Hatfull G.F."/>
        </authorList>
    </citation>
    <scope>NUCLEOTIDE SEQUENCE [LARGE SCALE GENOMIC DNA]</scope>
    <source>
        <strain evidence="2 3">DSM 27648</strain>
    </source>
</reference>
<dbReference type="SUPFAM" id="SSF54928">
    <property type="entry name" value="RNA-binding domain, RBD"/>
    <property type="match status" value="1"/>
</dbReference>
<evidence type="ECO:0000313" key="2">
    <source>
        <dbReference type="EMBL" id="AKV00172.1"/>
    </source>
</evidence>
<keyword evidence="3" id="KW-1185">Reference proteome</keyword>
<dbReference type="Pfam" id="PF00076">
    <property type="entry name" value="RRM_1"/>
    <property type="match status" value="1"/>
</dbReference>